<dbReference type="InterPro" id="IPR001732">
    <property type="entry name" value="UDP-Glc/GDP-Man_DH_N"/>
</dbReference>
<dbReference type="PIRSF" id="PIRSF000124">
    <property type="entry name" value="UDPglc_GDPman_dh"/>
    <property type="match status" value="1"/>
</dbReference>
<dbReference type="SMART" id="SM00984">
    <property type="entry name" value="UDPG_MGDP_dh_C"/>
    <property type="match status" value="1"/>
</dbReference>
<dbReference type="GO" id="GO:0016628">
    <property type="term" value="F:oxidoreductase activity, acting on the CH-CH group of donors, NAD or NADP as acceptor"/>
    <property type="evidence" value="ECO:0007669"/>
    <property type="project" value="InterPro"/>
</dbReference>
<dbReference type="SUPFAM" id="SSF51735">
    <property type="entry name" value="NAD(P)-binding Rossmann-fold domains"/>
    <property type="match status" value="1"/>
</dbReference>
<keyword evidence="2" id="KW-0560">Oxidoreductase</keyword>
<evidence type="ECO:0000256" key="3">
    <source>
        <dbReference type="ARBA" id="ARBA00023027"/>
    </source>
</evidence>
<dbReference type="NCBIfam" id="TIGR03026">
    <property type="entry name" value="NDP-sugDHase"/>
    <property type="match status" value="1"/>
</dbReference>
<dbReference type="Pfam" id="PF03721">
    <property type="entry name" value="UDPG_MGDP_dh_N"/>
    <property type="match status" value="1"/>
</dbReference>
<evidence type="ECO:0000313" key="7">
    <source>
        <dbReference type="Proteomes" id="UP000178684"/>
    </source>
</evidence>
<dbReference type="GO" id="GO:0000271">
    <property type="term" value="P:polysaccharide biosynthetic process"/>
    <property type="evidence" value="ECO:0007669"/>
    <property type="project" value="InterPro"/>
</dbReference>
<dbReference type="SUPFAM" id="SSF52413">
    <property type="entry name" value="UDP-glucose/GDP-mannose dehydrogenase C-terminal domain"/>
    <property type="match status" value="1"/>
</dbReference>
<evidence type="ECO:0000256" key="1">
    <source>
        <dbReference type="ARBA" id="ARBA00006601"/>
    </source>
</evidence>
<evidence type="ECO:0000313" key="6">
    <source>
        <dbReference type="EMBL" id="OGF82367.1"/>
    </source>
</evidence>
<dbReference type="PANTHER" id="PTHR43491">
    <property type="entry name" value="UDP-N-ACETYL-D-MANNOSAMINE DEHYDROGENASE"/>
    <property type="match status" value="1"/>
</dbReference>
<dbReference type="InterPro" id="IPR008927">
    <property type="entry name" value="6-PGluconate_DH-like_C_sf"/>
</dbReference>
<dbReference type="InterPro" id="IPR036220">
    <property type="entry name" value="UDP-Glc/GDP-Man_DH_C_sf"/>
</dbReference>
<organism evidence="6 7">
    <name type="scientific">Candidatus Giovannonibacteria bacterium RIFCSPLOWO2_01_FULL_46_13</name>
    <dbReference type="NCBI Taxonomy" id="1798352"/>
    <lineage>
        <taxon>Bacteria</taxon>
        <taxon>Candidatus Giovannoniibacteriota</taxon>
    </lineage>
</organism>
<dbReference type="InterPro" id="IPR028359">
    <property type="entry name" value="UDP_ManNAc/GlcNAc_DH"/>
</dbReference>
<keyword evidence="3" id="KW-0520">NAD</keyword>
<protein>
    <recommendedName>
        <fullName evidence="5">UDP-glucose/GDP-mannose dehydrogenase C-terminal domain-containing protein</fullName>
    </recommendedName>
</protein>
<dbReference type="GO" id="GO:0016616">
    <property type="term" value="F:oxidoreductase activity, acting on the CH-OH group of donors, NAD or NADP as acceptor"/>
    <property type="evidence" value="ECO:0007669"/>
    <property type="project" value="InterPro"/>
</dbReference>
<name>A0A1F5X3A7_9BACT</name>
<feature type="domain" description="UDP-glucose/GDP-mannose dehydrogenase C-terminal" evidence="5">
    <location>
        <begin position="323"/>
        <end position="415"/>
    </location>
</feature>
<reference evidence="6 7" key="1">
    <citation type="journal article" date="2016" name="Nat. Commun.">
        <title>Thousands of microbial genomes shed light on interconnected biogeochemical processes in an aquifer system.</title>
        <authorList>
            <person name="Anantharaman K."/>
            <person name="Brown C.T."/>
            <person name="Hug L.A."/>
            <person name="Sharon I."/>
            <person name="Castelle C.J."/>
            <person name="Probst A.J."/>
            <person name="Thomas B.C."/>
            <person name="Singh A."/>
            <person name="Wilkins M.J."/>
            <person name="Karaoz U."/>
            <person name="Brodie E.L."/>
            <person name="Williams K.H."/>
            <person name="Hubbard S.S."/>
            <person name="Banfield J.F."/>
        </authorList>
    </citation>
    <scope>NUCLEOTIDE SEQUENCE [LARGE SCALE GENOMIC DNA]</scope>
</reference>
<gene>
    <name evidence="6" type="ORF">A3B18_03330</name>
</gene>
<dbReference type="Pfam" id="PF03720">
    <property type="entry name" value="UDPG_MGDP_dh_C"/>
    <property type="match status" value="1"/>
</dbReference>
<dbReference type="PIRSF" id="PIRSF500136">
    <property type="entry name" value="UDP_ManNAc_DH"/>
    <property type="match status" value="1"/>
</dbReference>
<dbReference type="InterPro" id="IPR017476">
    <property type="entry name" value="UDP-Glc/GDP-Man"/>
</dbReference>
<dbReference type="EMBL" id="MFIE01000021">
    <property type="protein sequence ID" value="OGF82367.1"/>
    <property type="molecule type" value="Genomic_DNA"/>
</dbReference>
<dbReference type="AlphaFoldDB" id="A0A1F5X3A7"/>
<dbReference type="InterPro" id="IPR014026">
    <property type="entry name" value="UDP-Glc/GDP-Man_DH_dimer"/>
</dbReference>
<evidence type="ECO:0000256" key="2">
    <source>
        <dbReference type="ARBA" id="ARBA00023002"/>
    </source>
</evidence>
<dbReference type="InterPro" id="IPR036291">
    <property type="entry name" value="NAD(P)-bd_dom_sf"/>
</dbReference>
<dbReference type="InterPro" id="IPR014027">
    <property type="entry name" value="UDP-Glc/GDP-Man_DH_C"/>
</dbReference>
<evidence type="ECO:0000259" key="5">
    <source>
        <dbReference type="SMART" id="SM00984"/>
    </source>
</evidence>
<dbReference type="PANTHER" id="PTHR43491:SF2">
    <property type="entry name" value="UDP-N-ACETYL-D-MANNOSAMINE DEHYDROGENASE"/>
    <property type="match status" value="1"/>
</dbReference>
<evidence type="ECO:0000256" key="4">
    <source>
        <dbReference type="PIRNR" id="PIRNR000124"/>
    </source>
</evidence>
<dbReference type="SUPFAM" id="SSF48179">
    <property type="entry name" value="6-phosphogluconate dehydrogenase C-terminal domain-like"/>
    <property type="match status" value="1"/>
</dbReference>
<comment type="caution">
    <text evidence="6">The sequence shown here is derived from an EMBL/GenBank/DDBJ whole genome shotgun (WGS) entry which is preliminary data.</text>
</comment>
<sequence length="430" mass="47237">MENLNQKIGNAAVIGLGYVGLPLALLAAQKGWRVVGIDNDPVKIGKLLARESPFLDKKVDEDLKTSSLEPTTDFKKVSDMDVIVICVPTPVTESHLPNLGPVRLSAKSIAPYIKPGQLIVLESTVNPGVCEEFILPILEEGSGMKAGKDFYLAHSPERINPGDDKWNVENTPRVVGSLEERGLEKALAFYRSILTSEIKAMKSLKEAEAVKVVENSFRDVNIAFVNELAMSFSHLGIDVVNVIEGASTKPFSFLPHYPGCGVGGHCIPVDPYYLIDHAQKNGFNHEFLKLAREINNYMPAFTVKLVIEALREKGFDPKKSVVAVLGLSYKADIDDTRESPAFEIIDCLREDGISVNTYDPFVVRLSTHTSLKDALEGAQAAVLATAHSEFKAMTPEDFKKHEIEIVVDGRNVFSKEEFIKAGIIYKGIGR</sequence>
<dbReference type="Proteomes" id="UP000178684">
    <property type="component" value="Unassembled WGS sequence"/>
</dbReference>
<accession>A0A1F5X3A7</accession>
<dbReference type="GO" id="GO:0051287">
    <property type="term" value="F:NAD binding"/>
    <property type="evidence" value="ECO:0007669"/>
    <property type="project" value="InterPro"/>
</dbReference>
<comment type="similarity">
    <text evidence="1 4">Belongs to the UDP-glucose/GDP-mannose dehydrogenase family.</text>
</comment>
<proteinExistence type="inferred from homology"/>
<dbReference type="Gene3D" id="3.40.50.720">
    <property type="entry name" value="NAD(P)-binding Rossmann-like Domain"/>
    <property type="match status" value="2"/>
</dbReference>
<dbReference type="Pfam" id="PF00984">
    <property type="entry name" value="UDPG_MGDP_dh"/>
    <property type="match status" value="1"/>
</dbReference>